<sequence length="62" mass="7319">MVEHKYSKWTVEGDKKTEWICGCFQTADNFFKFCEMHEDTLKKAIQAQVDELDMTQVVEEKA</sequence>
<dbReference type="Proteomes" id="UP000000792">
    <property type="component" value="Chromosome"/>
</dbReference>
<gene>
    <name evidence="1" type="ordered locus">Nmar_1230</name>
</gene>
<protein>
    <submittedName>
        <fullName evidence="1">Uncharacterized protein</fullName>
    </submittedName>
</protein>
<dbReference type="eggNOG" id="arCOG08719">
    <property type="taxonomic scope" value="Archaea"/>
</dbReference>
<accession>A9A1E7</accession>
<dbReference type="EMBL" id="CP000866">
    <property type="protein sequence ID" value="ABX13126.1"/>
    <property type="molecule type" value="Genomic_DNA"/>
</dbReference>
<dbReference type="KEGG" id="nmr:Nmar_1230"/>
<proteinExistence type="predicted"/>
<organism evidence="1 2">
    <name type="scientific">Nitrosopumilus maritimus (strain SCM1)</name>
    <dbReference type="NCBI Taxonomy" id="436308"/>
    <lineage>
        <taxon>Archaea</taxon>
        <taxon>Nitrososphaerota</taxon>
        <taxon>Nitrososphaeria</taxon>
        <taxon>Nitrosopumilales</taxon>
        <taxon>Nitrosopumilaceae</taxon>
        <taxon>Nitrosopumilus</taxon>
    </lineage>
</organism>
<dbReference type="GeneID" id="5774424"/>
<evidence type="ECO:0000313" key="1">
    <source>
        <dbReference type="EMBL" id="ABX13126.1"/>
    </source>
</evidence>
<dbReference type="InParanoid" id="A9A1E7"/>
<dbReference type="OrthoDB" id="5997at2157"/>
<dbReference type="EnsemblBacteria" id="ABX13126">
    <property type="protein sequence ID" value="ABX13126"/>
    <property type="gene ID" value="Nmar_1230"/>
</dbReference>
<reference evidence="1 2" key="1">
    <citation type="journal article" date="2010" name="Proc. Natl. Acad. Sci. U.S.A.">
        <title>Nitrosopumilus maritimus genome reveals unique mechanisms for nitrification and autotrophy in globally distributed marine crenarchaea.</title>
        <authorList>
            <person name="Walker C.B."/>
            <person name="de la Torre J.R."/>
            <person name="Klotz M.G."/>
            <person name="Urakawa H."/>
            <person name="Pinel N."/>
            <person name="Arp D.J."/>
            <person name="Brochier-Armanet C."/>
            <person name="Chain P.S."/>
            <person name="Chan P.P."/>
            <person name="Gollabgir A."/>
            <person name="Hemp J."/>
            <person name="Hugler M."/>
            <person name="Karr E.A."/>
            <person name="Konneke M."/>
            <person name="Shin M."/>
            <person name="Lawton T.J."/>
            <person name="Lowe T."/>
            <person name="Martens-Habbena W."/>
            <person name="Sayavedra-Soto L.A."/>
            <person name="Lang D."/>
            <person name="Sievert S.M."/>
            <person name="Rosenzweig A.C."/>
            <person name="Manning G."/>
            <person name="Stahl D.A."/>
        </authorList>
    </citation>
    <scope>NUCLEOTIDE SEQUENCE [LARGE SCALE GENOMIC DNA]</scope>
    <source>
        <strain evidence="1 2">SCM1</strain>
    </source>
</reference>
<evidence type="ECO:0000313" key="2">
    <source>
        <dbReference type="Proteomes" id="UP000000792"/>
    </source>
</evidence>
<dbReference type="STRING" id="436308.Nmar_1230"/>
<keyword evidence="2" id="KW-1185">Reference proteome</keyword>
<name>A9A1E7_NITMS</name>
<dbReference type="AlphaFoldDB" id="A9A1E7"/>
<dbReference type="RefSeq" id="WP_012215613.1">
    <property type="nucleotide sequence ID" value="NC_010085.1"/>
</dbReference>
<dbReference type="HOGENOM" id="CLU_2930021_0_0_2"/>